<evidence type="ECO:0000256" key="1">
    <source>
        <dbReference type="ARBA" id="ARBA00023002"/>
    </source>
</evidence>
<keyword evidence="6" id="KW-1185">Reference proteome</keyword>
<proteinExistence type="predicted"/>
<dbReference type="Proteomes" id="UP000826195">
    <property type="component" value="Unassembled WGS sequence"/>
</dbReference>
<organism evidence="5 6">
    <name type="scientific">Cotesia glomerata</name>
    <name type="common">Lepidopteran parasitic wasp</name>
    <name type="synonym">Apanteles glomeratus</name>
    <dbReference type="NCBI Taxonomy" id="32391"/>
    <lineage>
        <taxon>Eukaryota</taxon>
        <taxon>Metazoa</taxon>
        <taxon>Ecdysozoa</taxon>
        <taxon>Arthropoda</taxon>
        <taxon>Hexapoda</taxon>
        <taxon>Insecta</taxon>
        <taxon>Pterygota</taxon>
        <taxon>Neoptera</taxon>
        <taxon>Endopterygota</taxon>
        <taxon>Hymenoptera</taxon>
        <taxon>Apocrita</taxon>
        <taxon>Ichneumonoidea</taxon>
        <taxon>Braconidae</taxon>
        <taxon>Microgastrinae</taxon>
        <taxon>Cotesia</taxon>
    </lineage>
</organism>
<dbReference type="SUPFAM" id="SSF56327">
    <property type="entry name" value="LDH C-terminal domain-like"/>
    <property type="match status" value="1"/>
</dbReference>
<evidence type="ECO:0000259" key="3">
    <source>
        <dbReference type="Pfam" id="PF00056"/>
    </source>
</evidence>
<dbReference type="InterPro" id="IPR036291">
    <property type="entry name" value="NAD(P)-bd_dom_sf"/>
</dbReference>
<dbReference type="Gene3D" id="3.40.50.720">
    <property type="entry name" value="NAD(P)-binding Rossmann-like Domain"/>
    <property type="match status" value="1"/>
</dbReference>
<dbReference type="GO" id="GO:0004459">
    <property type="term" value="F:L-lactate dehydrogenase (NAD+) activity"/>
    <property type="evidence" value="ECO:0007669"/>
    <property type="project" value="TreeGrafter"/>
</dbReference>
<feature type="domain" description="Lactate/malate dehydrogenase C-terminal" evidence="4">
    <location>
        <begin position="400"/>
        <end position="553"/>
    </location>
</feature>
<reference evidence="5 6" key="1">
    <citation type="journal article" date="2021" name="J. Hered.">
        <title>A chromosome-level genome assembly of the parasitoid wasp, Cotesia glomerata (Hymenoptera: Braconidae).</title>
        <authorList>
            <person name="Pinto B.J."/>
            <person name="Weis J.J."/>
            <person name="Gamble T."/>
            <person name="Ode P.J."/>
            <person name="Paul R."/>
            <person name="Zaspel J.M."/>
        </authorList>
    </citation>
    <scope>NUCLEOTIDE SEQUENCE [LARGE SCALE GENOMIC DNA]</scope>
    <source>
        <strain evidence="5">CgM1</strain>
    </source>
</reference>
<dbReference type="InterPro" id="IPR001236">
    <property type="entry name" value="Lactate/malate_DH_N"/>
</dbReference>
<dbReference type="Gene3D" id="3.90.110.10">
    <property type="entry name" value="Lactate dehydrogenase/glycoside hydrolase, family 4, C-terminal"/>
    <property type="match status" value="1"/>
</dbReference>
<evidence type="ECO:0000259" key="4">
    <source>
        <dbReference type="Pfam" id="PF02866"/>
    </source>
</evidence>
<dbReference type="Pfam" id="PF02866">
    <property type="entry name" value="Ldh_1_C"/>
    <property type="match status" value="1"/>
</dbReference>
<evidence type="ECO:0000313" key="5">
    <source>
        <dbReference type="EMBL" id="KAH0535250.1"/>
    </source>
</evidence>
<dbReference type="PANTHER" id="PTHR43128:SF16">
    <property type="entry name" value="L-LACTATE DEHYDROGENASE"/>
    <property type="match status" value="1"/>
</dbReference>
<gene>
    <name evidence="5" type="ORF">KQX54_015458</name>
</gene>
<evidence type="ECO:0000256" key="2">
    <source>
        <dbReference type="ARBA" id="ARBA00023027"/>
    </source>
</evidence>
<protein>
    <recommendedName>
        <fullName evidence="7">L-lactate dehydrogenase</fullName>
    </recommendedName>
</protein>
<keyword evidence="2" id="KW-0520">NAD</keyword>
<dbReference type="AlphaFoldDB" id="A0AAV7HU98"/>
<accession>A0AAV7HU98</accession>
<dbReference type="CDD" id="cd05293">
    <property type="entry name" value="LDH_1"/>
    <property type="match status" value="1"/>
</dbReference>
<name>A0AAV7HU98_COTGL</name>
<dbReference type="InterPro" id="IPR022383">
    <property type="entry name" value="Lactate/malate_DH_C"/>
</dbReference>
<dbReference type="SUPFAM" id="SSF51735">
    <property type="entry name" value="NAD(P)-binding Rossmann-fold domains"/>
    <property type="match status" value="1"/>
</dbReference>
<comment type="caution">
    <text evidence="5">The sequence shown here is derived from an EMBL/GenBank/DDBJ whole genome shotgun (WGS) entry which is preliminary data.</text>
</comment>
<sequence length="573" mass="64141">MNCYCSRTKSRPSLSERINSIVTKYVYQPRYRPLERCPGPVRTCHSPPRSNSRPCSVPKEFIRSVPVSHQYVSTPCKKSYRPCSSSSYELISTCKYSPRTERTAANPPPYPGPNLRRYLSTKNICPSLKGRLMLYNCYDSEIPPTYRATSSSAGVLHPRCSLPPARPPPLPRTPTPTLVCQCKPGYSYSYLHSPSRFTCDSFPRLRNKELFRCDVTCPTRQHHPLKEHKRVLSPRQRPCVVGSYEPPFSSPLLEREFTTSYKHFFFNETVDLIISSFLQRIASELVLIDSNESLARAEAQDINHAGSFLGNPRIYGTKDYSNARDAAVCVIAAGARQQPEQTREELLRKNFDIFRTLVPNVCKFAPNCVLVVVSSPVDVLSYVAMKLSGFPPSRVIGLGTLLDSCRFKCLISQKLGIAPSSVQAMIIGENGATSVAVWSAVSVMGIKLKDINKEIGSKFDPEGWSELHNKVVSSTDDLIRKKGYCCWGVGLCVAEIVDAIIRNTCVCLTVSTFLKGCKHGLEKDCFMSLPCIVGRNGVQSLIRHQYTEEEQILTTKSCKSIYELQKSIVDQLE</sequence>
<evidence type="ECO:0000313" key="6">
    <source>
        <dbReference type="Proteomes" id="UP000826195"/>
    </source>
</evidence>
<dbReference type="InterPro" id="IPR001557">
    <property type="entry name" value="L-lactate/malate_DH"/>
</dbReference>
<dbReference type="PANTHER" id="PTHR43128">
    <property type="entry name" value="L-2-HYDROXYCARBOXYLATE DEHYDROGENASE (NAD(P)(+))"/>
    <property type="match status" value="1"/>
</dbReference>
<keyword evidence="1" id="KW-0560">Oxidoreductase</keyword>
<dbReference type="EMBL" id="JAHXZJ010002982">
    <property type="protein sequence ID" value="KAH0535250.1"/>
    <property type="molecule type" value="Genomic_DNA"/>
</dbReference>
<dbReference type="GO" id="GO:0006089">
    <property type="term" value="P:lactate metabolic process"/>
    <property type="evidence" value="ECO:0007669"/>
    <property type="project" value="TreeGrafter"/>
</dbReference>
<feature type="domain" description="Lactate/malate dehydrogenase N-terminal" evidence="3">
    <location>
        <begin position="278"/>
        <end position="397"/>
    </location>
</feature>
<dbReference type="Pfam" id="PF00056">
    <property type="entry name" value="Ldh_1_N"/>
    <property type="match status" value="1"/>
</dbReference>
<dbReference type="PRINTS" id="PR00086">
    <property type="entry name" value="LLDHDRGNASE"/>
</dbReference>
<dbReference type="InterPro" id="IPR015955">
    <property type="entry name" value="Lactate_DH/Glyco_Ohase_4_C"/>
</dbReference>
<evidence type="ECO:0008006" key="7">
    <source>
        <dbReference type="Google" id="ProtNLM"/>
    </source>
</evidence>